<evidence type="ECO:0000313" key="3">
    <source>
        <dbReference type="Proteomes" id="UP000053342"/>
    </source>
</evidence>
<keyword evidence="3" id="KW-1185">Reference proteome</keyword>
<dbReference type="VEuPathDB" id="FungiDB:PV06_11189"/>
<feature type="compositionally biased region" description="Polar residues" evidence="1">
    <location>
        <begin position="54"/>
        <end position="75"/>
    </location>
</feature>
<organism evidence="2 3">
    <name type="scientific">Exophiala oligosperma</name>
    <dbReference type="NCBI Taxonomy" id="215243"/>
    <lineage>
        <taxon>Eukaryota</taxon>
        <taxon>Fungi</taxon>
        <taxon>Dikarya</taxon>
        <taxon>Ascomycota</taxon>
        <taxon>Pezizomycotina</taxon>
        <taxon>Eurotiomycetes</taxon>
        <taxon>Chaetothyriomycetidae</taxon>
        <taxon>Chaetothyriales</taxon>
        <taxon>Herpotrichiellaceae</taxon>
        <taxon>Exophiala</taxon>
    </lineage>
</organism>
<proteinExistence type="predicted"/>
<dbReference type="AlphaFoldDB" id="A0A0D2BGK9"/>
<dbReference type="HOGENOM" id="CLU_1496218_0_0_1"/>
<reference evidence="2 3" key="1">
    <citation type="submission" date="2015-01" db="EMBL/GenBank/DDBJ databases">
        <title>The Genome Sequence of Exophiala oligosperma CBS72588.</title>
        <authorList>
            <consortium name="The Broad Institute Genomics Platform"/>
            <person name="Cuomo C."/>
            <person name="de Hoog S."/>
            <person name="Gorbushina A."/>
            <person name="Stielow B."/>
            <person name="Teixiera M."/>
            <person name="Abouelleil A."/>
            <person name="Chapman S.B."/>
            <person name="Priest M."/>
            <person name="Young S.K."/>
            <person name="Wortman J."/>
            <person name="Nusbaum C."/>
            <person name="Birren B."/>
        </authorList>
    </citation>
    <scope>NUCLEOTIDE SEQUENCE [LARGE SCALE GENOMIC DNA]</scope>
    <source>
        <strain evidence="2 3">CBS 72588</strain>
    </source>
</reference>
<accession>A0A0D2BGK9</accession>
<dbReference type="Proteomes" id="UP000053342">
    <property type="component" value="Unassembled WGS sequence"/>
</dbReference>
<evidence type="ECO:0000313" key="2">
    <source>
        <dbReference type="EMBL" id="KIW36602.1"/>
    </source>
</evidence>
<gene>
    <name evidence="2" type="ORF">PV06_11189</name>
</gene>
<feature type="region of interest" description="Disordered" evidence="1">
    <location>
        <begin position="1"/>
        <end position="84"/>
    </location>
</feature>
<evidence type="ECO:0000256" key="1">
    <source>
        <dbReference type="SAM" id="MobiDB-lite"/>
    </source>
</evidence>
<dbReference type="EMBL" id="KN847352">
    <property type="protein sequence ID" value="KIW36602.1"/>
    <property type="molecule type" value="Genomic_DNA"/>
</dbReference>
<dbReference type="RefSeq" id="XP_016256818.1">
    <property type="nucleotide sequence ID" value="XM_016412818.1"/>
</dbReference>
<protein>
    <submittedName>
        <fullName evidence="2">Uncharacterized protein</fullName>
    </submittedName>
</protein>
<dbReference type="OrthoDB" id="4227542at2759"/>
<dbReference type="GeneID" id="27363263"/>
<feature type="compositionally biased region" description="Polar residues" evidence="1">
    <location>
        <begin position="29"/>
        <end position="38"/>
    </location>
</feature>
<sequence>MASPYNGYTHDPVQRAPSPYQPQYGPDPTQGTPSPYTPSSYEQGSSYGYYDQHPQANGQAYNNQGDQQYNGSQPQYDGPLVPQTSHGFIGTVGGAIMGSLTEDWAKRKKPLCGRPTTPTCVPQQPACPPAGPVFMAGTAAGVPPDPSGEAMWTSATLWMQLLWEALIEALIEVLSGNVVQ</sequence>
<feature type="compositionally biased region" description="Low complexity" evidence="1">
    <location>
        <begin position="39"/>
        <end position="50"/>
    </location>
</feature>
<name>A0A0D2BGK9_9EURO</name>